<name>A0A9X4AKH9_9BACI</name>
<dbReference type="SMART" id="SM00796">
    <property type="entry name" value="AHS1"/>
    <property type="match status" value="1"/>
</dbReference>
<evidence type="ECO:0000256" key="2">
    <source>
        <dbReference type="ARBA" id="ARBA00022801"/>
    </source>
</evidence>
<protein>
    <submittedName>
        <fullName evidence="5">5-oxoprolinase subunit PxpB</fullName>
        <ecNumber evidence="5">3.5.2.9</ecNumber>
    </submittedName>
</protein>
<evidence type="ECO:0000256" key="1">
    <source>
        <dbReference type="ARBA" id="ARBA00022741"/>
    </source>
</evidence>
<feature type="domain" description="Carboxyltransferase" evidence="4">
    <location>
        <begin position="3"/>
        <end position="215"/>
    </location>
</feature>
<comment type="caution">
    <text evidence="5">The sequence shown here is derived from an EMBL/GenBank/DDBJ whole genome shotgun (WGS) entry which is preliminary data.</text>
</comment>
<dbReference type="Pfam" id="PF02682">
    <property type="entry name" value="CT_C_D"/>
    <property type="match status" value="1"/>
</dbReference>
<reference evidence="5" key="1">
    <citation type="submission" date="2022-06" db="EMBL/GenBank/DDBJ databases">
        <title>Aquibacillus sp. a new bacterium isolated from soil saline samples.</title>
        <authorList>
            <person name="Galisteo C."/>
            <person name="De La Haba R."/>
            <person name="Sanchez-Porro C."/>
            <person name="Ventosa A."/>
        </authorList>
    </citation>
    <scope>NUCLEOTIDE SEQUENCE</scope>
    <source>
        <strain evidence="5">3ASR75-11</strain>
    </source>
</reference>
<dbReference type="InterPro" id="IPR010016">
    <property type="entry name" value="PxpB"/>
</dbReference>
<dbReference type="PANTHER" id="PTHR34698:SF2">
    <property type="entry name" value="5-OXOPROLINASE SUBUNIT B"/>
    <property type="match status" value="1"/>
</dbReference>
<sequence>MEFRLHPLGDNAVIIEVGEEMNIESQKNVEILCSFFDTQPFDWIIEYIPAFTTVAVFYDPVKIQKKHKSDFLKFPYDYACDALNKILVELQLNETTEPRIVEIPVCYGGELGPDIEHVASYNGITTKEVMDIHSKGDYLVHMIGFAPGFPYIGGMSDKIATPRRTSPRLKIPAGTVGIAGKQTGVYPIETPGGWQLIGRTPIKLFLPNEATPSLLKAGDKIKFTPISNERYKELEEEG</sequence>
<evidence type="ECO:0000313" key="5">
    <source>
        <dbReference type="EMBL" id="MDC3423322.1"/>
    </source>
</evidence>
<evidence type="ECO:0000259" key="4">
    <source>
        <dbReference type="SMART" id="SM00796"/>
    </source>
</evidence>
<dbReference type="InterPro" id="IPR029000">
    <property type="entry name" value="Cyclophilin-like_dom_sf"/>
</dbReference>
<dbReference type="AlphaFoldDB" id="A0A9X4AKH9"/>
<dbReference type="EC" id="3.5.2.9" evidence="5"/>
<dbReference type="Proteomes" id="UP001145050">
    <property type="component" value="Unassembled WGS sequence"/>
</dbReference>
<dbReference type="GO" id="GO:0005524">
    <property type="term" value="F:ATP binding"/>
    <property type="evidence" value="ECO:0007669"/>
    <property type="project" value="UniProtKB-KW"/>
</dbReference>
<accession>A0A9X4AKH9</accession>
<keyword evidence="3" id="KW-0067">ATP-binding</keyword>
<dbReference type="SUPFAM" id="SSF50891">
    <property type="entry name" value="Cyclophilin-like"/>
    <property type="match status" value="1"/>
</dbReference>
<keyword evidence="1" id="KW-0547">Nucleotide-binding</keyword>
<organism evidence="5 6">
    <name type="scientific">Terrihalobacillus insolitus</name>
    <dbReference type="NCBI Taxonomy" id="2950438"/>
    <lineage>
        <taxon>Bacteria</taxon>
        <taxon>Bacillati</taxon>
        <taxon>Bacillota</taxon>
        <taxon>Bacilli</taxon>
        <taxon>Bacillales</taxon>
        <taxon>Bacillaceae</taxon>
        <taxon>Terrihalobacillus</taxon>
    </lineage>
</organism>
<dbReference type="NCBIfam" id="TIGR00370">
    <property type="entry name" value="5-oxoprolinase subunit PxpB"/>
    <property type="match status" value="1"/>
</dbReference>
<gene>
    <name evidence="5" type="primary">pxpB</name>
    <name evidence="5" type="ORF">NC797_02220</name>
</gene>
<dbReference type="EMBL" id="JAMQKB010000001">
    <property type="protein sequence ID" value="MDC3423322.1"/>
    <property type="molecule type" value="Genomic_DNA"/>
</dbReference>
<evidence type="ECO:0000313" key="6">
    <source>
        <dbReference type="Proteomes" id="UP001145050"/>
    </source>
</evidence>
<dbReference type="RefSeq" id="WP_272435000.1">
    <property type="nucleotide sequence ID" value="NZ_JAMQKB010000001.1"/>
</dbReference>
<dbReference type="InterPro" id="IPR003833">
    <property type="entry name" value="CT_C_D"/>
</dbReference>
<dbReference type="PANTHER" id="PTHR34698">
    <property type="entry name" value="5-OXOPROLINASE SUBUNIT B"/>
    <property type="match status" value="1"/>
</dbReference>
<dbReference type="Gene3D" id="3.30.1360.40">
    <property type="match status" value="1"/>
</dbReference>
<evidence type="ECO:0000256" key="3">
    <source>
        <dbReference type="ARBA" id="ARBA00022840"/>
    </source>
</evidence>
<dbReference type="Gene3D" id="2.40.100.10">
    <property type="entry name" value="Cyclophilin-like"/>
    <property type="match status" value="1"/>
</dbReference>
<keyword evidence="6" id="KW-1185">Reference proteome</keyword>
<keyword evidence="2 5" id="KW-0378">Hydrolase</keyword>
<dbReference type="SUPFAM" id="SSF160467">
    <property type="entry name" value="PH0987 N-terminal domain-like"/>
    <property type="match status" value="1"/>
</dbReference>
<proteinExistence type="predicted"/>
<dbReference type="GO" id="GO:0017168">
    <property type="term" value="F:5-oxoprolinase (ATP-hydrolyzing) activity"/>
    <property type="evidence" value="ECO:0007669"/>
    <property type="project" value="UniProtKB-EC"/>
</dbReference>